<gene>
    <name evidence="1" type="ORF">M5K25_014207</name>
</gene>
<reference evidence="1 2" key="1">
    <citation type="journal article" date="2024" name="Plant Biotechnol. J.">
        <title>Dendrobium thyrsiflorum genome and its molecular insights into genes involved in important horticultural traits.</title>
        <authorList>
            <person name="Chen B."/>
            <person name="Wang J.Y."/>
            <person name="Zheng P.J."/>
            <person name="Li K.L."/>
            <person name="Liang Y.M."/>
            <person name="Chen X.F."/>
            <person name="Zhang C."/>
            <person name="Zhao X."/>
            <person name="He X."/>
            <person name="Zhang G.Q."/>
            <person name="Liu Z.J."/>
            <person name="Xu Q."/>
        </authorList>
    </citation>
    <scope>NUCLEOTIDE SEQUENCE [LARGE SCALE GENOMIC DNA]</scope>
    <source>
        <strain evidence="1">GZMU011</strain>
    </source>
</reference>
<sequence>MATQIIENLLISFTAMNRFGKGKYLGQYVTLQAGDGKPGPAYLSMLVHAKLESKPHSNHVKHQRCLWVSERMLQAGIRLQRVYEGIGVNEEDYYV</sequence>
<keyword evidence="2" id="KW-1185">Reference proteome</keyword>
<comment type="caution">
    <text evidence="1">The sequence shown here is derived from an EMBL/GenBank/DDBJ whole genome shotgun (WGS) entry which is preliminary data.</text>
</comment>
<dbReference type="AlphaFoldDB" id="A0ABD0V2T7"/>
<dbReference type="Proteomes" id="UP001552299">
    <property type="component" value="Unassembled WGS sequence"/>
</dbReference>
<dbReference type="EMBL" id="JANQDX010000011">
    <property type="protein sequence ID" value="KAL0916678.1"/>
    <property type="molecule type" value="Genomic_DNA"/>
</dbReference>
<evidence type="ECO:0000313" key="1">
    <source>
        <dbReference type="EMBL" id="KAL0916678.1"/>
    </source>
</evidence>
<name>A0ABD0V2T7_DENTH</name>
<evidence type="ECO:0000313" key="2">
    <source>
        <dbReference type="Proteomes" id="UP001552299"/>
    </source>
</evidence>
<proteinExistence type="predicted"/>
<accession>A0ABD0V2T7</accession>
<organism evidence="1 2">
    <name type="scientific">Dendrobium thyrsiflorum</name>
    <name type="common">Pinecone-like raceme dendrobium</name>
    <name type="synonym">Orchid</name>
    <dbReference type="NCBI Taxonomy" id="117978"/>
    <lineage>
        <taxon>Eukaryota</taxon>
        <taxon>Viridiplantae</taxon>
        <taxon>Streptophyta</taxon>
        <taxon>Embryophyta</taxon>
        <taxon>Tracheophyta</taxon>
        <taxon>Spermatophyta</taxon>
        <taxon>Magnoliopsida</taxon>
        <taxon>Liliopsida</taxon>
        <taxon>Asparagales</taxon>
        <taxon>Orchidaceae</taxon>
        <taxon>Epidendroideae</taxon>
        <taxon>Malaxideae</taxon>
        <taxon>Dendrobiinae</taxon>
        <taxon>Dendrobium</taxon>
    </lineage>
</organism>
<protein>
    <submittedName>
        <fullName evidence="1">Uncharacterized protein</fullName>
    </submittedName>
</protein>